<keyword evidence="4" id="KW-0347">Helicase</keyword>
<keyword evidence="2 4" id="KW-0378">Hydrolase</keyword>
<dbReference type="InterPro" id="IPR014001">
    <property type="entry name" value="Helicase_ATP-bd"/>
</dbReference>
<evidence type="ECO:0000256" key="3">
    <source>
        <dbReference type="ARBA" id="ARBA00022840"/>
    </source>
</evidence>
<dbReference type="InterPro" id="IPR027417">
    <property type="entry name" value="P-loop_NTPase"/>
</dbReference>
<dbReference type="SUPFAM" id="SSF52540">
    <property type="entry name" value="P-loop containing nucleoside triphosphate hydrolases"/>
    <property type="match status" value="1"/>
</dbReference>
<dbReference type="PANTHER" id="PTHR24031">
    <property type="entry name" value="RNA HELICASE"/>
    <property type="match status" value="1"/>
</dbReference>
<evidence type="ECO:0000313" key="8">
    <source>
        <dbReference type="EMBL" id="KAL1844435.1"/>
    </source>
</evidence>
<evidence type="ECO:0000256" key="6">
    <source>
        <dbReference type="SAM" id="MobiDB-lite"/>
    </source>
</evidence>
<comment type="caution">
    <text evidence="8">The sequence shown here is derived from an EMBL/GenBank/DDBJ whole genome shotgun (WGS) entry which is preliminary data.</text>
</comment>
<comment type="similarity">
    <text evidence="4">Belongs to the DEAD box helicase family.</text>
</comment>
<evidence type="ECO:0000256" key="4">
    <source>
        <dbReference type="RuleBase" id="RU000492"/>
    </source>
</evidence>
<dbReference type="SMART" id="SM00487">
    <property type="entry name" value="DEXDc"/>
    <property type="match status" value="1"/>
</dbReference>
<proteinExistence type="inferred from homology"/>
<dbReference type="EC" id="3.6.4.13" evidence="5"/>
<name>A0ABR3VRZ4_9PEZI</name>
<organism evidence="8 9">
    <name type="scientific">Phialemonium thermophilum</name>
    <dbReference type="NCBI Taxonomy" id="223376"/>
    <lineage>
        <taxon>Eukaryota</taxon>
        <taxon>Fungi</taxon>
        <taxon>Dikarya</taxon>
        <taxon>Ascomycota</taxon>
        <taxon>Pezizomycotina</taxon>
        <taxon>Sordariomycetes</taxon>
        <taxon>Sordariomycetidae</taxon>
        <taxon>Cephalothecales</taxon>
        <taxon>Cephalothecaceae</taxon>
        <taxon>Phialemonium</taxon>
    </lineage>
</organism>
<dbReference type="InterPro" id="IPR011545">
    <property type="entry name" value="DEAD/DEAH_box_helicase_dom"/>
</dbReference>
<sequence>MNDKGKKPKESRLGGQDQGESDQPRKKKHPDKDKENTGEENINGDGTGLAERAEGTRKSKKKKERTVVDDDTEPQLEPKSAQHAIPSDTKKREKKKDKNKVKKGAERRDEDGHGSDSLDESQKKHKAVFERKEKSLKRRAAVKASDDVNKAPGETTGDGEGGAPPDEAVEVHGLEPLPQPDPVNFDGVKPSYETLPPWLAHPIRGDVVVAAATGSGKTLAYVLPMVRDISEGVVTRLRGLIVVPTRELVRQAQESCELCAGVFSGPGRKRVRVGISMGSQTLRQEQAALMEEEQVYDPAGYEAWKRANETVDIEDPEDELPTPAGPANVARPLPNHVIRHVSKVDILICTPGRLVEHIKQTPGFTLDYVRWLVVDEADKLLSQSFQQWLDVSGVRKVVLSATMTRDLSLLNSLKLQRPKLVVLEGPNSEDLQEGRGGVEGEHVLPGLLKEAK</sequence>
<feature type="region of interest" description="Disordered" evidence="6">
    <location>
        <begin position="1"/>
        <end position="181"/>
    </location>
</feature>
<dbReference type="Proteomes" id="UP001586593">
    <property type="component" value="Unassembled WGS sequence"/>
</dbReference>
<comment type="catalytic activity">
    <reaction evidence="5">
        <text>ATP + H2O = ADP + phosphate + H(+)</text>
        <dbReference type="Rhea" id="RHEA:13065"/>
        <dbReference type="ChEBI" id="CHEBI:15377"/>
        <dbReference type="ChEBI" id="CHEBI:15378"/>
        <dbReference type="ChEBI" id="CHEBI:30616"/>
        <dbReference type="ChEBI" id="CHEBI:43474"/>
        <dbReference type="ChEBI" id="CHEBI:456216"/>
        <dbReference type="EC" id="3.6.4.13"/>
    </reaction>
</comment>
<evidence type="ECO:0000313" key="9">
    <source>
        <dbReference type="Proteomes" id="UP001586593"/>
    </source>
</evidence>
<feature type="compositionally biased region" description="Basic and acidic residues" evidence="6">
    <location>
        <begin position="1"/>
        <end position="12"/>
    </location>
</feature>
<keyword evidence="1 4" id="KW-0547">Nucleotide-binding</keyword>
<dbReference type="InterPro" id="IPR000629">
    <property type="entry name" value="RNA-helicase_DEAD-box_CS"/>
</dbReference>
<evidence type="ECO:0000256" key="1">
    <source>
        <dbReference type="ARBA" id="ARBA00022741"/>
    </source>
</evidence>
<dbReference type="Gene3D" id="3.40.50.300">
    <property type="entry name" value="P-loop containing nucleotide triphosphate hydrolases"/>
    <property type="match status" value="1"/>
</dbReference>
<dbReference type="Pfam" id="PF00270">
    <property type="entry name" value="DEAD"/>
    <property type="match status" value="2"/>
</dbReference>
<keyword evidence="5" id="KW-0694">RNA-binding</keyword>
<protein>
    <recommendedName>
        <fullName evidence="5">ATP-dependent RNA helicase</fullName>
        <ecNumber evidence="5">3.6.4.13</ecNumber>
    </recommendedName>
</protein>
<comment type="function">
    <text evidence="5">RNA helicase.</text>
</comment>
<evidence type="ECO:0000256" key="5">
    <source>
        <dbReference type="RuleBase" id="RU365068"/>
    </source>
</evidence>
<feature type="domain" description="Helicase ATP-binding" evidence="7">
    <location>
        <begin position="198"/>
        <end position="421"/>
    </location>
</feature>
<comment type="domain">
    <text evidence="5">The Q motif is unique to and characteristic of the DEAD box family of RNA helicases and controls ATP binding and hydrolysis.</text>
</comment>
<gene>
    <name evidence="8" type="ORF">VTK73DRAFT_2565</name>
</gene>
<keyword evidence="3 4" id="KW-0067">ATP-binding</keyword>
<dbReference type="PROSITE" id="PS51192">
    <property type="entry name" value="HELICASE_ATP_BIND_1"/>
    <property type="match status" value="1"/>
</dbReference>
<keyword evidence="9" id="KW-1185">Reference proteome</keyword>
<dbReference type="PROSITE" id="PS00039">
    <property type="entry name" value="DEAD_ATP_HELICASE"/>
    <property type="match status" value="1"/>
</dbReference>
<evidence type="ECO:0000256" key="2">
    <source>
        <dbReference type="ARBA" id="ARBA00022801"/>
    </source>
</evidence>
<feature type="compositionally biased region" description="Basic and acidic residues" evidence="6">
    <location>
        <begin position="103"/>
        <end position="133"/>
    </location>
</feature>
<accession>A0ABR3VRZ4</accession>
<dbReference type="EMBL" id="JAZHXJ010001720">
    <property type="protein sequence ID" value="KAL1844435.1"/>
    <property type="molecule type" value="Genomic_DNA"/>
</dbReference>
<evidence type="ECO:0000259" key="7">
    <source>
        <dbReference type="PROSITE" id="PS51192"/>
    </source>
</evidence>
<feature type="compositionally biased region" description="Basic residues" evidence="6">
    <location>
        <begin position="92"/>
        <end position="102"/>
    </location>
</feature>
<reference evidence="8 9" key="1">
    <citation type="journal article" date="2024" name="Commun. Biol.">
        <title>Comparative genomic analysis of thermophilic fungi reveals convergent evolutionary adaptations and gene losses.</title>
        <authorList>
            <person name="Steindorff A.S."/>
            <person name="Aguilar-Pontes M.V."/>
            <person name="Robinson A.J."/>
            <person name="Andreopoulos B."/>
            <person name="LaButti K."/>
            <person name="Kuo A."/>
            <person name="Mondo S."/>
            <person name="Riley R."/>
            <person name="Otillar R."/>
            <person name="Haridas S."/>
            <person name="Lipzen A."/>
            <person name="Grimwood J."/>
            <person name="Schmutz J."/>
            <person name="Clum A."/>
            <person name="Reid I.D."/>
            <person name="Moisan M.C."/>
            <person name="Butler G."/>
            <person name="Nguyen T.T.M."/>
            <person name="Dewar K."/>
            <person name="Conant G."/>
            <person name="Drula E."/>
            <person name="Henrissat B."/>
            <person name="Hansel C."/>
            <person name="Singer S."/>
            <person name="Hutchinson M.I."/>
            <person name="de Vries R.P."/>
            <person name="Natvig D.O."/>
            <person name="Powell A.J."/>
            <person name="Tsang A."/>
            <person name="Grigoriev I.V."/>
        </authorList>
    </citation>
    <scope>NUCLEOTIDE SEQUENCE [LARGE SCALE GENOMIC DNA]</scope>
    <source>
        <strain evidence="8 9">ATCC 24622</strain>
    </source>
</reference>